<dbReference type="EMBL" id="UINC01159833">
    <property type="protein sequence ID" value="SVD58137.1"/>
    <property type="molecule type" value="Genomic_DNA"/>
</dbReference>
<dbReference type="Pfam" id="PF10509">
    <property type="entry name" value="GalKase_gal_bdg"/>
    <property type="match status" value="1"/>
</dbReference>
<dbReference type="PRINTS" id="PR00959">
    <property type="entry name" value="MEVGALKINASE"/>
</dbReference>
<dbReference type="GO" id="GO:0005524">
    <property type="term" value="F:ATP binding"/>
    <property type="evidence" value="ECO:0007669"/>
    <property type="project" value="UniProtKB-KW"/>
</dbReference>
<evidence type="ECO:0000259" key="4">
    <source>
        <dbReference type="Pfam" id="PF00288"/>
    </source>
</evidence>
<dbReference type="InterPro" id="IPR014721">
    <property type="entry name" value="Ribsml_uS5_D2-typ_fold_subgr"/>
</dbReference>
<dbReference type="SUPFAM" id="SSF54211">
    <property type="entry name" value="Ribosomal protein S5 domain 2-like"/>
    <property type="match status" value="1"/>
</dbReference>
<keyword evidence="3" id="KW-0067">ATP-binding</keyword>
<keyword evidence="2" id="KW-0547">Nucleotide-binding</keyword>
<evidence type="ECO:0000256" key="3">
    <source>
        <dbReference type="ARBA" id="ARBA00022840"/>
    </source>
</evidence>
<evidence type="ECO:0000256" key="2">
    <source>
        <dbReference type="ARBA" id="ARBA00022741"/>
    </source>
</evidence>
<dbReference type="GO" id="GO:0005829">
    <property type="term" value="C:cytosol"/>
    <property type="evidence" value="ECO:0007669"/>
    <property type="project" value="TreeGrafter"/>
</dbReference>
<name>A0A382WH19_9ZZZZ</name>
<accession>A0A382WH19</accession>
<dbReference type="FunFam" id="3.30.230.10:FF:000017">
    <property type="entry name" value="Galactokinase"/>
    <property type="match status" value="1"/>
</dbReference>
<proteinExistence type="inferred from homology"/>
<dbReference type="PANTHER" id="PTHR10457">
    <property type="entry name" value="MEVALONATE KINASE/GALACTOKINASE"/>
    <property type="match status" value="1"/>
</dbReference>
<gene>
    <name evidence="6" type="ORF">METZ01_LOCUS410991</name>
</gene>
<evidence type="ECO:0000259" key="5">
    <source>
        <dbReference type="Pfam" id="PF10509"/>
    </source>
</evidence>
<organism evidence="6">
    <name type="scientific">marine metagenome</name>
    <dbReference type="NCBI Taxonomy" id="408172"/>
    <lineage>
        <taxon>unclassified sequences</taxon>
        <taxon>metagenomes</taxon>
        <taxon>ecological metagenomes</taxon>
    </lineage>
</organism>
<dbReference type="GO" id="GO:0004335">
    <property type="term" value="F:galactokinase activity"/>
    <property type="evidence" value="ECO:0007669"/>
    <property type="project" value="InterPro"/>
</dbReference>
<reference evidence="6" key="1">
    <citation type="submission" date="2018-05" db="EMBL/GenBank/DDBJ databases">
        <authorList>
            <person name="Lanie J.A."/>
            <person name="Ng W.-L."/>
            <person name="Kazmierczak K.M."/>
            <person name="Andrzejewski T.M."/>
            <person name="Davidsen T.M."/>
            <person name="Wayne K.J."/>
            <person name="Tettelin H."/>
            <person name="Glass J.I."/>
            <person name="Rusch D."/>
            <person name="Podicherti R."/>
            <person name="Tsui H.-C.T."/>
            <person name="Winkler M.E."/>
        </authorList>
    </citation>
    <scope>NUCLEOTIDE SEQUENCE</scope>
</reference>
<evidence type="ECO:0000256" key="1">
    <source>
        <dbReference type="ARBA" id="ARBA00006566"/>
    </source>
</evidence>
<feature type="non-terminal residue" evidence="6">
    <location>
        <position position="180"/>
    </location>
</feature>
<dbReference type="Pfam" id="PF00288">
    <property type="entry name" value="GHMP_kinases_N"/>
    <property type="match status" value="1"/>
</dbReference>
<dbReference type="InterPro" id="IPR019539">
    <property type="entry name" value="GalKase_N"/>
</dbReference>
<feature type="domain" description="Galactokinase N-terminal" evidence="5">
    <location>
        <begin position="12"/>
        <end position="60"/>
    </location>
</feature>
<dbReference type="InterPro" id="IPR000705">
    <property type="entry name" value="Galactokinase"/>
</dbReference>
<sequence length="180" mass="18773">VHGADLVAATGAFTRLYGRKPTVVAFAPGRANLVGEHTDYNGGFVLPFALHLGVTFLAAPRDDDRVRLRTEAYDAGVEFRAGSEPGSGAEVWASYLRGVVAGFYRAGIATGGFDALVVADLSPGAGLSSSAALEVSCATALEGLCGKRLSQRDKARLCHQAEHEFAGVPCGIMDQFISVT</sequence>
<feature type="domain" description="GHMP kinase N-terminal" evidence="4">
    <location>
        <begin position="99"/>
        <end position="179"/>
    </location>
</feature>
<protein>
    <recommendedName>
        <fullName evidence="7">Galactokinase N-terminal domain-containing protein</fullName>
    </recommendedName>
</protein>
<dbReference type="Gene3D" id="3.30.230.10">
    <property type="match status" value="1"/>
</dbReference>
<dbReference type="PANTHER" id="PTHR10457:SF7">
    <property type="entry name" value="GALACTOKINASE-RELATED"/>
    <property type="match status" value="1"/>
</dbReference>
<dbReference type="GO" id="GO:0006012">
    <property type="term" value="P:galactose metabolic process"/>
    <property type="evidence" value="ECO:0007669"/>
    <property type="project" value="InterPro"/>
</dbReference>
<dbReference type="InterPro" id="IPR020568">
    <property type="entry name" value="Ribosomal_Su5_D2-typ_SF"/>
</dbReference>
<evidence type="ECO:0008006" key="7">
    <source>
        <dbReference type="Google" id="ProtNLM"/>
    </source>
</evidence>
<comment type="similarity">
    <text evidence="1">Belongs to the GHMP kinase family. GalK subfamily.</text>
</comment>
<dbReference type="AlphaFoldDB" id="A0A382WH19"/>
<feature type="non-terminal residue" evidence="6">
    <location>
        <position position="1"/>
    </location>
</feature>
<dbReference type="InterPro" id="IPR006204">
    <property type="entry name" value="GHMP_kinase_N_dom"/>
</dbReference>
<evidence type="ECO:0000313" key="6">
    <source>
        <dbReference type="EMBL" id="SVD58137.1"/>
    </source>
</evidence>
<dbReference type="PRINTS" id="PR00473">
    <property type="entry name" value="GALCTOKINASE"/>
</dbReference>